<protein>
    <submittedName>
        <fullName evidence="2">Uncharacterized protein</fullName>
    </submittedName>
</protein>
<evidence type="ECO:0000256" key="1">
    <source>
        <dbReference type="SAM" id="MobiDB-lite"/>
    </source>
</evidence>
<dbReference type="Proteomes" id="UP000399805">
    <property type="component" value="Unassembled WGS sequence"/>
</dbReference>
<proteinExistence type="predicted"/>
<name>A0A6I8LKV3_9PSEU</name>
<organism evidence="2 3">
    <name type="scientific">Amycolatopsis camponoti</name>
    <dbReference type="NCBI Taxonomy" id="2606593"/>
    <lineage>
        <taxon>Bacteria</taxon>
        <taxon>Bacillati</taxon>
        <taxon>Actinomycetota</taxon>
        <taxon>Actinomycetes</taxon>
        <taxon>Pseudonocardiales</taxon>
        <taxon>Pseudonocardiaceae</taxon>
        <taxon>Amycolatopsis</taxon>
    </lineage>
</organism>
<evidence type="ECO:0000313" key="2">
    <source>
        <dbReference type="EMBL" id="VVJ17018.1"/>
    </source>
</evidence>
<dbReference type="EMBL" id="CABVGP010000001">
    <property type="protein sequence ID" value="VVJ17018.1"/>
    <property type="molecule type" value="Genomic_DNA"/>
</dbReference>
<evidence type="ECO:0000313" key="3">
    <source>
        <dbReference type="Proteomes" id="UP000399805"/>
    </source>
</evidence>
<accession>A0A6I8LKV3</accession>
<gene>
    <name evidence="2" type="ORF">AA23TX_02039</name>
</gene>
<reference evidence="2 3" key="1">
    <citation type="submission" date="2019-09" db="EMBL/GenBank/DDBJ databases">
        <authorList>
            <person name="Leyn A S."/>
        </authorList>
    </citation>
    <scope>NUCLEOTIDE SEQUENCE [LARGE SCALE GENOMIC DNA]</scope>
    <source>
        <strain evidence="2">AA231_1</strain>
    </source>
</reference>
<feature type="region of interest" description="Disordered" evidence="1">
    <location>
        <begin position="22"/>
        <end position="44"/>
    </location>
</feature>
<feature type="compositionally biased region" description="Basic and acidic residues" evidence="1">
    <location>
        <begin position="33"/>
        <end position="44"/>
    </location>
</feature>
<keyword evidence="3" id="KW-1185">Reference proteome</keyword>
<dbReference type="AlphaFoldDB" id="A0A6I8LKV3"/>
<sequence>MKRFPRNEFPADVRQVNRAPVTYRPEAAVNTRTRMDDTRTGRLA</sequence>